<evidence type="ECO:0000313" key="2">
    <source>
        <dbReference type="EMBL" id="RKP05854.1"/>
    </source>
</evidence>
<evidence type="ECO:0000313" key="3">
    <source>
        <dbReference type="Proteomes" id="UP000271241"/>
    </source>
</evidence>
<evidence type="ECO:0000256" key="1">
    <source>
        <dbReference type="SAM" id="SignalP"/>
    </source>
</evidence>
<name>A0A4P9XJC0_9FUNG</name>
<protein>
    <submittedName>
        <fullName evidence="2">Uncharacterized protein</fullName>
    </submittedName>
</protein>
<feature type="chain" id="PRO_5021003220" evidence="1">
    <location>
        <begin position="19"/>
        <end position="385"/>
    </location>
</feature>
<keyword evidence="3" id="KW-1185">Reference proteome</keyword>
<dbReference type="AlphaFoldDB" id="A0A4P9XJC0"/>
<sequence length="385" mass="42099">MRFLPLLPIAFFVHTVLATGAVQNSVSKLARAEDGCPKDDAEIHARCVRLVRGVEASLPEPIIAHAVRVISARKPVKNTAAGNNRQQPPNFITPARLKHSLRRRAHRGVSLSRRSSAGLQEFFHFKWLHKVKGALTVTRDRILDWITEEETNELTSTLQSNLNQGLATEIPSLASRPTSPSNTVMSQLSAEEQAMLSAMAAQSTTEYANTLMTLLNGQALDLAREDIKILFKQFVRHIRSGVGLVPMMKDLGQHAVRLLRHTAAALVGATHALLLFSLPIAISTAISSVVVATLPALSGFYKFSEPYVIANLYVLVDRTISPVLSKLQERLQVNDAFSDLTVVVKETEKPSTASTTVPAGAEAMVTDTKDADQLEADLTSFKRQK</sequence>
<dbReference type="EMBL" id="KZ993015">
    <property type="protein sequence ID" value="RKP05854.1"/>
    <property type="molecule type" value="Genomic_DNA"/>
</dbReference>
<dbReference type="Proteomes" id="UP000271241">
    <property type="component" value="Unassembled WGS sequence"/>
</dbReference>
<reference evidence="3" key="1">
    <citation type="journal article" date="2018" name="Nat. Microbiol.">
        <title>Leveraging single-cell genomics to expand the fungal tree of life.</title>
        <authorList>
            <person name="Ahrendt S.R."/>
            <person name="Quandt C.A."/>
            <person name="Ciobanu D."/>
            <person name="Clum A."/>
            <person name="Salamov A."/>
            <person name="Andreopoulos B."/>
            <person name="Cheng J.F."/>
            <person name="Woyke T."/>
            <person name="Pelin A."/>
            <person name="Henrissat B."/>
            <person name="Reynolds N.K."/>
            <person name="Benny G.L."/>
            <person name="Smith M.E."/>
            <person name="James T.Y."/>
            <person name="Grigoriev I.V."/>
        </authorList>
    </citation>
    <scope>NUCLEOTIDE SEQUENCE [LARGE SCALE GENOMIC DNA]</scope>
    <source>
        <strain evidence="3">RSA 1356</strain>
    </source>
</reference>
<feature type="signal peptide" evidence="1">
    <location>
        <begin position="1"/>
        <end position="18"/>
    </location>
</feature>
<proteinExistence type="predicted"/>
<organism evidence="2 3">
    <name type="scientific">Thamnocephalis sphaerospora</name>
    <dbReference type="NCBI Taxonomy" id="78915"/>
    <lineage>
        <taxon>Eukaryota</taxon>
        <taxon>Fungi</taxon>
        <taxon>Fungi incertae sedis</taxon>
        <taxon>Zoopagomycota</taxon>
        <taxon>Zoopagomycotina</taxon>
        <taxon>Zoopagomycetes</taxon>
        <taxon>Zoopagales</taxon>
        <taxon>Sigmoideomycetaceae</taxon>
        <taxon>Thamnocephalis</taxon>
    </lineage>
</organism>
<accession>A0A4P9XJC0</accession>
<gene>
    <name evidence="2" type="ORF">THASP1DRAFT_32318</name>
</gene>
<keyword evidence="1" id="KW-0732">Signal</keyword>